<evidence type="ECO:0000256" key="6">
    <source>
        <dbReference type="ARBA" id="ARBA00022839"/>
    </source>
</evidence>
<dbReference type="SUPFAM" id="SSF52980">
    <property type="entry name" value="Restriction endonuclease-like"/>
    <property type="match status" value="1"/>
</dbReference>
<dbReference type="PANTHER" id="PTHR11070">
    <property type="entry name" value="UVRD / RECB / PCRA DNA HELICASE FAMILY MEMBER"/>
    <property type="match status" value="1"/>
</dbReference>
<dbReference type="InterPro" id="IPR000212">
    <property type="entry name" value="DNA_helicase_UvrD/REP"/>
</dbReference>
<evidence type="ECO:0000259" key="16">
    <source>
        <dbReference type="PROSITE" id="PS51198"/>
    </source>
</evidence>
<evidence type="ECO:0000256" key="8">
    <source>
        <dbReference type="ARBA" id="ARBA00023125"/>
    </source>
</evidence>
<dbReference type="Pfam" id="PF13361">
    <property type="entry name" value="UvrD_C"/>
    <property type="match status" value="1"/>
</dbReference>
<feature type="binding site" evidence="15">
    <location>
        <begin position="29"/>
        <end position="36"/>
    </location>
    <ligand>
        <name>ATP</name>
        <dbReference type="ChEBI" id="CHEBI:30616"/>
    </ligand>
</feature>
<evidence type="ECO:0000256" key="11">
    <source>
        <dbReference type="ARBA" id="ARBA00034617"/>
    </source>
</evidence>
<dbReference type="GO" id="GO:0005829">
    <property type="term" value="C:cytosol"/>
    <property type="evidence" value="ECO:0007669"/>
    <property type="project" value="TreeGrafter"/>
</dbReference>
<keyword evidence="8" id="KW-0238">DNA-binding</keyword>
<dbReference type="Proteomes" id="UP000826722">
    <property type="component" value="Chromosome"/>
</dbReference>
<keyword evidence="10" id="KW-0413">Isomerase</keyword>
<evidence type="ECO:0000256" key="9">
    <source>
        <dbReference type="ARBA" id="ARBA00023204"/>
    </source>
</evidence>
<dbReference type="EC" id="5.6.2.4" evidence="12"/>
<proteinExistence type="predicted"/>
<evidence type="ECO:0000313" key="18">
    <source>
        <dbReference type="EMBL" id="BCM24839.1"/>
    </source>
</evidence>
<dbReference type="Pfam" id="PF00580">
    <property type="entry name" value="UvrD-helicase"/>
    <property type="match status" value="1"/>
</dbReference>
<organism evidence="18 19">
    <name type="scientific">Methyloradius palustris</name>
    <dbReference type="NCBI Taxonomy" id="2778876"/>
    <lineage>
        <taxon>Bacteria</taxon>
        <taxon>Pseudomonadati</taxon>
        <taxon>Pseudomonadota</taxon>
        <taxon>Betaproteobacteria</taxon>
        <taxon>Nitrosomonadales</taxon>
        <taxon>Methylophilaceae</taxon>
        <taxon>Methyloradius</taxon>
    </lineage>
</organism>
<evidence type="ECO:0000256" key="7">
    <source>
        <dbReference type="ARBA" id="ARBA00022840"/>
    </source>
</evidence>
<dbReference type="InterPro" id="IPR011335">
    <property type="entry name" value="Restrct_endonuc-II-like"/>
</dbReference>
<name>A0A8D5JW86_9PROT</name>
<evidence type="ECO:0000256" key="13">
    <source>
        <dbReference type="ARBA" id="ARBA00034923"/>
    </source>
</evidence>
<feature type="domain" description="UvrD-like helicase C-terminal" evidence="17">
    <location>
        <begin position="506"/>
        <end position="776"/>
    </location>
</feature>
<keyword evidence="5 15" id="KW-0347">Helicase</keyword>
<evidence type="ECO:0000256" key="10">
    <source>
        <dbReference type="ARBA" id="ARBA00023235"/>
    </source>
</evidence>
<dbReference type="PROSITE" id="PS51217">
    <property type="entry name" value="UVRD_HELICASE_CTER"/>
    <property type="match status" value="1"/>
</dbReference>
<evidence type="ECO:0000256" key="15">
    <source>
        <dbReference type="PROSITE-ProRule" id="PRU00560"/>
    </source>
</evidence>
<dbReference type="GO" id="GO:0003677">
    <property type="term" value="F:DNA binding"/>
    <property type="evidence" value="ECO:0007669"/>
    <property type="project" value="UniProtKB-KW"/>
</dbReference>
<keyword evidence="4 15" id="KW-0378">Hydrolase</keyword>
<evidence type="ECO:0000256" key="1">
    <source>
        <dbReference type="ARBA" id="ARBA00022722"/>
    </source>
</evidence>
<dbReference type="InterPro" id="IPR014016">
    <property type="entry name" value="UvrD-like_ATP-bd"/>
</dbReference>
<keyword evidence="6" id="KW-0269">Exonuclease</keyword>
<evidence type="ECO:0000259" key="17">
    <source>
        <dbReference type="PROSITE" id="PS51217"/>
    </source>
</evidence>
<protein>
    <recommendedName>
        <fullName evidence="12">DNA 3'-5' helicase</fullName>
        <ecNumber evidence="12">5.6.2.4</ecNumber>
    </recommendedName>
    <alternativeName>
        <fullName evidence="13">DNA 3'-5' helicase II</fullName>
    </alternativeName>
</protein>
<dbReference type="GO" id="GO:0005524">
    <property type="term" value="F:ATP binding"/>
    <property type="evidence" value="ECO:0007669"/>
    <property type="project" value="UniProtKB-UniRule"/>
</dbReference>
<evidence type="ECO:0000256" key="14">
    <source>
        <dbReference type="ARBA" id="ARBA00048988"/>
    </source>
</evidence>
<dbReference type="Gene3D" id="1.10.486.10">
    <property type="entry name" value="PCRA, domain 4"/>
    <property type="match status" value="1"/>
</dbReference>
<dbReference type="PROSITE" id="PS51198">
    <property type="entry name" value="UVRD_HELICASE_ATP_BIND"/>
    <property type="match status" value="1"/>
</dbReference>
<keyword evidence="2 15" id="KW-0547">Nucleotide-binding</keyword>
<evidence type="ECO:0000313" key="19">
    <source>
        <dbReference type="Proteomes" id="UP000826722"/>
    </source>
</evidence>
<dbReference type="EMBL" id="AP024110">
    <property type="protein sequence ID" value="BCM24839.1"/>
    <property type="molecule type" value="Genomic_DNA"/>
</dbReference>
<evidence type="ECO:0000256" key="4">
    <source>
        <dbReference type="ARBA" id="ARBA00022801"/>
    </source>
</evidence>
<dbReference type="GO" id="GO:0004527">
    <property type="term" value="F:exonuclease activity"/>
    <property type="evidence" value="ECO:0007669"/>
    <property type="project" value="UniProtKB-KW"/>
</dbReference>
<evidence type="ECO:0000256" key="3">
    <source>
        <dbReference type="ARBA" id="ARBA00022763"/>
    </source>
</evidence>
<feature type="domain" description="UvrD-like helicase ATP-binding" evidence="16">
    <location>
        <begin position="8"/>
        <end position="490"/>
    </location>
</feature>
<dbReference type="InterPro" id="IPR027417">
    <property type="entry name" value="P-loop_NTPase"/>
</dbReference>
<dbReference type="GO" id="GO:0033202">
    <property type="term" value="C:DNA helicase complex"/>
    <property type="evidence" value="ECO:0007669"/>
    <property type="project" value="TreeGrafter"/>
</dbReference>
<accession>A0A8D5JW86</accession>
<dbReference type="AlphaFoldDB" id="A0A8D5JW86"/>
<evidence type="ECO:0000256" key="5">
    <source>
        <dbReference type="ARBA" id="ARBA00022806"/>
    </source>
</evidence>
<keyword evidence="3" id="KW-0227">DNA damage</keyword>
<dbReference type="Gene3D" id="3.90.320.10">
    <property type="match status" value="1"/>
</dbReference>
<dbReference type="PANTHER" id="PTHR11070:SF2">
    <property type="entry name" value="ATP-DEPENDENT DNA HELICASE SRS2"/>
    <property type="match status" value="1"/>
</dbReference>
<dbReference type="InterPro" id="IPR011604">
    <property type="entry name" value="PDDEXK-like_dom_sf"/>
</dbReference>
<reference evidence="18" key="1">
    <citation type="journal article" date="2021" name="Arch. Microbiol.">
        <title>Methyloradius palustris gen. nov., sp. nov., a methanol-oxidizing bacterium isolated from snow.</title>
        <authorList>
            <person name="Miyadera T."/>
            <person name="Kojima H."/>
            <person name="Fukui M."/>
        </authorList>
    </citation>
    <scope>NUCLEOTIDE SEQUENCE</scope>
    <source>
        <strain evidence="18">Zm11</strain>
    </source>
</reference>
<keyword evidence="1" id="KW-0540">Nuclease</keyword>
<dbReference type="RefSeq" id="WP_221765332.1">
    <property type="nucleotide sequence ID" value="NZ_AP024110.1"/>
</dbReference>
<dbReference type="InterPro" id="IPR014017">
    <property type="entry name" value="DNA_helicase_UvrD-like_C"/>
</dbReference>
<comment type="catalytic activity">
    <reaction evidence="14">
        <text>ATP + H2O = ADP + phosphate + H(+)</text>
        <dbReference type="Rhea" id="RHEA:13065"/>
        <dbReference type="ChEBI" id="CHEBI:15377"/>
        <dbReference type="ChEBI" id="CHEBI:15378"/>
        <dbReference type="ChEBI" id="CHEBI:30616"/>
        <dbReference type="ChEBI" id="CHEBI:43474"/>
        <dbReference type="ChEBI" id="CHEBI:456216"/>
        <dbReference type="EC" id="5.6.2.4"/>
    </reaction>
</comment>
<dbReference type="SUPFAM" id="SSF52540">
    <property type="entry name" value="P-loop containing nucleoside triphosphate hydrolases"/>
    <property type="match status" value="1"/>
</dbReference>
<dbReference type="GO" id="GO:0000725">
    <property type="term" value="P:recombinational repair"/>
    <property type="evidence" value="ECO:0007669"/>
    <property type="project" value="TreeGrafter"/>
</dbReference>
<keyword evidence="7 15" id="KW-0067">ATP-binding</keyword>
<gene>
    <name evidence="18" type="ORF">ZMTM_10980</name>
</gene>
<sequence>MTSMYETLIAEDEANRLAALGLASFIVEAPAGAGKTELLTQRYLKLLQTVESPEEIIAITFTNKAAAEMRLRILESLKLALDDVPPPQAHKQITYALAKQALQLSAEHHWQLLQNPARLRITTIDAFCGHLARQMPLLSRFGSQPMMSIDASVHYQEAVRRTLEMLDSGDEHGKVVADTLSHLDNNTERLTELLVKMLSQRDQWLGHAQQLDSSKGAEAALCHLLAQDMAQAAAVLPSDLQSQLMPLVRFAAANLPEDASIALLRDWDEPLEADLAMLPAWRVIADFLLTGTNEFRKEKGLNVRNGFPATDEGRANKAVFQAVVDAIRQHPSAELHLSHIRKLPSLEGGEESWHLVATFAHLLNLAVAHLWTVFQEAGEVDFIGVAQRALQALEDETGATDLAMKLDYRISHLLVDEFQDTSPTQVELLRRLTRGWLPDDGRTLFCVGDPMQSIYRFRKADVGLFLQVAESGIDHIRLNKLKLYRNNRSCPQVVDWINQAFRLAFPQQDSVARGAISYRPFVAGKPVAEDGGVQVHPVLAARNTSKLAAEMLEAIQVANIIEAEQHEYPGRTIAVLVRARDHLTALVTEIRRARPNIKFQAVEIETLSGRQSVQDVLALTHALHHRADRVNWLAILRAPWCGLTLADMHVLAADDHDSTIWSLMQDEARLAKMSIDGQARLRHTKQVLMQALLHQGRQSTRRWVESVWLLLNGPACLWDTGDVRDVQAFFDLIESLDAGNGFSLTALEEGMQKLYAAPDAQATESLQFMTIHKSKGLEFDTVILPGLDRGNAQQDQPLLLWEEVSMPDATLGSATELIAAPLMPKGSRQHDLPTPYDYLQGLEKERAQNESLRVLYVAATRAERKLHLLGIAKLDEDAVGQVKEPTANTHLSHLWPQVAAYFMQAAAVTQPDEWINAEEKPTLASFTPQLMRLKQVGKPELFQAIVTKELARNSNLLGESLAKSPPAVEDYHSLEKNIGILAHRYVELMAQSGLEAWNIERLQTFKPVMQGWFQQAGHDAKQAEQGAVKVLHALIVTLDSEQGRWVLQARETARAELALTTIENGDASTRVIDRTFIENGERWIIDYKSAPLNAALNQEAIAQYAEQYRAQLEAYAALFTGEGLPIKKAILFLSIGKLAVLD</sequence>
<dbReference type="Gene3D" id="3.40.50.300">
    <property type="entry name" value="P-loop containing nucleotide triphosphate hydrolases"/>
    <property type="match status" value="3"/>
</dbReference>
<keyword evidence="19" id="KW-1185">Reference proteome</keyword>
<dbReference type="KEGG" id="mpau:ZMTM_10980"/>
<dbReference type="GO" id="GO:0043138">
    <property type="term" value="F:3'-5' DNA helicase activity"/>
    <property type="evidence" value="ECO:0007669"/>
    <property type="project" value="UniProtKB-EC"/>
</dbReference>
<comment type="catalytic activity">
    <reaction evidence="11">
        <text>Couples ATP hydrolysis with the unwinding of duplex DNA by translocating in the 3'-5' direction.</text>
        <dbReference type="EC" id="5.6.2.4"/>
    </reaction>
</comment>
<evidence type="ECO:0000256" key="2">
    <source>
        <dbReference type="ARBA" id="ARBA00022741"/>
    </source>
</evidence>
<evidence type="ECO:0000256" key="12">
    <source>
        <dbReference type="ARBA" id="ARBA00034808"/>
    </source>
</evidence>
<keyword evidence="9" id="KW-0234">DNA repair</keyword>